<sequence length="99" mass="10468">MVDFEVVAPSGASSSSSILESLSLWTGVHLATSSPFVGSPSAGTDRRAPPSLSVKLEFGTFAVCCSSCRELDSHLGGRDSRHREPQASRRFAPVAWNAC</sequence>
<evidence type="ECO:0000313" key="2">
    <source>
        <dbReference type="Proteomes" id="UP000266723"/>
    </source>
</evidence>
<protein>
    <submittedName>
        <fullName evidence="1">Uncharacterized protein</fullName>
    </submittedName>
</protein>
<evidence type="ECO:0000313" key="1">
    <source>
        <dbReference type="EMBL" id="KAF3542263.1"/>
    </source>
</evidence>
<name>A0ABQ7BT78_BRACR</name>
<keyword evidence="2" id="KW-1185">Reference proteome</keyword>
<reference evidence="1 2" key="1">
    <citation type="journal article" date="2020" name="BMC Genomics">
        <title>Intraspecific diversification of the crop wild relative Brassica cretica Lam. using demographic model selection.</title>
        <authorList>
            <person name="Kioukis A."/>
            <person name="Michalopoulou V.A."/>
            <person name="Briers L."/>
            <person name="Pirintsos S."/>
            <person name="Studholme D.J."/>
            <person name="Pavlidis P."/>
            <person name="Sarris P.F."/>
        </authorList>
    </citation>
    <scope>NUCLEOTIDE SEQUENCE [LARGE SCALE GENOMIC DNA]</scope>
    <source>
        <strain evidence="2">cv. PFS-1207/04</strain>
    </source>
</reference>
<dbReference type="EMBL" id="QGKV02000832">
    <property type="protein sequence ID" value="KAF3542263.1"/>
    <property type="molecule type" value="Genomic_DNA"/>
</dbReference>
<organism evidence="1 2">
    <name type="scientific">Brassica cretica</name>
    <name type="common">Mustard</name>
    <dbReference type="NCBI Taxonomy" id="69181"/>
    <lineage>
        <taxon>Eukaryota</taxon>
        <taxon>Viridiplantae</taxon>
        <taxon>Streptophyta</taxon>
        <taxon>Embryophyta</taxon>
        <taxon>Tracheophyta</taxon>
        <taxon>Spermatophyta</taxon>
        <taxon>Magnoliopsida</taxon>
        <taxon>eudicotyledons</taxon>
        <taxon>Gunneridae</taxon>
        <taxon>Pentapetalae</taxon>
        <taxon>rosids</taxon>
        <taxon>malvids</taxon>
        <taxon>Brassicales</taxon>
        <taxon>Brassicaceae</taxon>
        <taxon>Brassiceae</taxon>
        <taxon>Brassica</taxon>
    </lineage>
</organism>
<gene>
    <name evidence="1" type="ORF">DY000_02007345</name>
</gene>
<proteinExistence type="predicted"/>
<dbReference type="Proteomes" id="UP000266723">
    <property type="component" value="Unassembled WGS sequence"/>
</dbReference>
<comment type="caution">
    <text evidence="1">The sequence shown here is derived from an EMBL/GenBank/DDBJ whole genome shotgun (WGS) entry which is preliminary data.</text>
</comment>
<accession>A0ABQ7BT78</accession>